<feature type="transmembrane region" description="Helical" evidence="8">
    <location>
        <begin position="87"/>
        <end position="108"/>
    </location>
</feature>
<dbReference type="InterPro" id="IPR000276">
    <property type="entry name" value="GPCR_Rhodpsn"/>
</dbReference>
<dbReference type="InterPro" id="IPR017452">
    <property type="entry name" value="GPCR_Rhodpsn_7TM"/>
</dbReference>
<evidence type="ECO:0000313" key="11">
    <source>
        <dbReference type="Proteomes" id="UP001159427"/>
    </source>
</evidence>
<organism evidence="10 11">
    <name type="scientific">Porites evermanni</name>
    <dbReference type="NCBI Taxonomy" id="104178"/>
    <lineage>
        <taxon>Eukaryota</taxon>
        <taxon>Metazoa</taxon>
        <taxon>Cnidaria</taxon>
        <taxon>Anthozoa</taxon>
        <taxon>Hexacorallia</taxon>
        <taxon>Scleractinia</taxon>
        <taxon>Fungiina</taxon>
        <taxon>Poritidae</taxon>
        <taxon>Porites</taxon>
    </lineage>
</organism>
<sequence length="330" mass="37437">IANSSPFPLSVVAIFNVFYAIVFIISVVGNTWVIITAYTILKRTHSPMMWFLANLASADLLFTFLTVFDVITFHWRWVGGNGTCKLVAFLVEATYTVSITTLVVLSYQRLKAVVDPLNARIGSCPRKEFLKIVTIWAIGLAVCSPLAHIYRVETQDNGKLACANTKWGNIGQKIFYTLHAILFFIVPLLYMIFTQTQIRRALRSRVQTINNTFLERRFNQRHKKVATTLAALTTAFVICWSPFMVTRTLLYYHLASKDLIWTGSQLLICPNAALDPLLYGYFGGNLKSALRRLLRYSYSQQQRPNVIPLTDIRTNTIGKKGNIHVTEKTN</sequence>
<feature type="transmembrane region" description="Helical" evidence="8">
    <location>
        <begin position="12"/>
        <end position="38"/>
    </location>
</feature>
<dbReference type="PRINTS" id="PR00237">
    <property type="entry name" value="GPCRRHODOPSN"/>
</dbReference>
<dbReference type="CDD" id="cd00637">
    <property type="entry name" value="7tm_classA_rhodopsin-like"/>
    <property type="match status" value="1"/>
</dbReference>
<evidence type="ECO:0000256" key="2">
    <source>
        <dbReference type="ARBA" id="ARBA00022692"/>
    </source>
</evidence>
<dbReference type="PANTHER" id="PTHR45695">
    <property type="entry name" value="LEUCOKININ RECEPTOR-RELATED"/>
    <property type="match status" value="1"/>
</dbReference>
<evidence type="ECO:0000256" key="7">
    <source>
        <dbReference type="ARBA" id="ARBA00023224"/>
    </source>
</evidence>
<evidence type="ECO:0000256" key="5">
    <source>
        <dbReference type="ARBA" id="ARBA00023136"/>
    </source>
</evidence>
<keyword evidence="4" id="KW-0297">G-protein coupled receptor</keyword>
<feature type="transmembrane region" description="Helical" evidence="8">
    <location>
        <begin position="263"/>
        <end position="282"/>
    </location>
</feature>
<evidence type="ECO:0000259" key="9">
    <source>
        <dbReference type="PROSITE" id="PS50262"/>
    </source>
</evidence>
<dbReference type="PANTHER" id="PTHR45695:SF9">
    <property type="entry name" value="LEUCOKININ RECEPTOR"/>
    <property type="match status" value="1"/>
</dbReference>
<evidence type="ECO:0000256" key="3">
    <source>
        <dbReference type="ARBA" id="ARBA00022989"/>
    </source>
</evidence>
<evidence type="ECO:0000313" key="10">
    <source>
        <dbReference type="EMBL" id="CAH3014023.1"/>
    </source>
</evidence>
<dbReference type="Gene3D" id="1.20.1070.10">
    <property type="entry name" value="Rhodopsin 7-helix transmembrane proteins"/>
    <property type="match status" value="1"/>
</dbReference>
<protein>
    <recommendedName>
        <fullName evidence="9">G-protein coupled receptors family 1 profile domain-containing protein</fullName>
    </recommendedName>
</protein>
<keyword evidence="11" id="KW-1185">Reference proteome</keyword>
<dbReference type="EMBL" id="CALNXI010000005">
    <property type="protein sequence ID" value="CAH3014023.1"/>
    <property type="molecule type" value="Genomic_DNA"/>
</dbReference>
<feature type="transmembrane region" description="Helical" evidence="8">
    <location>
        <begin position="174"/>
        <end position="193"/>
    </location>
</feature>
<dbReference type="SUPFAM" id="SSF81321">
    <property type="entry name" value="Family A G protein-coupled receptor-like"/>
    <property type="match status" value="1"/>
</dbReference>
<proteinExistence type="predicted"/>
<keyword evidence="3 8" id="KW-1133">Transmembrane helix</keyword>
<reference evidence="10 11" key="1">
    <citation type="submission" date="2022-05" db="EMBL/GenBank/DDBJ databases">
        <authorList>
            <consortium name="Genoscope - CEA"/>
            <person name="William W."/>
        </authorList>
    </citation>
    <scope>NUCLEOTIDE SEQUENCE [LARGE SCALE GENOMIC DNA]</scope>
</reference>
<keyword evidence="2 8" id="KW-0812">Transmembrane</keyword>
<comment type="subcellular location">
    <subcellularLocation>
        <location evidence="1">Membrane</location>
        <topology evidence="1">Multi-pass membrane protein</topology>
    </subcellularLocation>
</comment>
<keyword evidence="6" id="KW-0675">Receptor</keyword>
<comment type="caution">
    <text evidence="10">The sequence shown here is derived from an EMBL/GenBank/DDBJ whole genome shotgun (WGS) entry which is preliminary data.</text>
</comment>
<dbReference type="Pfam" id="PF00001">
    <property type="entry name" value="7tm_1"/>
    <property type="match status" value="1"/>
</dbReference>
<keyword evidence="5 8" id="KW-0472">Membrane</keyword>
<evidence type="ECO:0000256" key="1">
    <source>
        <dbReference type="ARBA" id="ARBA00004141"/>
    </source>
</evidence>
<evidence type="ECO:0000256" key="8">
    <source>
        <dbReference type="SAM" id="Phobius"/>
    </source>
</evidence>
<feature type="transmembrane region" description="Helical" evidence="8">
    <location>
        <begin position="50"/>
        <end position="75"/>
    </location>
</feature>
<keyword evidence="7" id="KW-0807">Transducer</keyword>
<dbReference type="PROSITE" id="PS50262">
    <property type="entry name" value="G_PROTEIN_RECEP_F1_2"/>
    <property type="match status" value="1"/>
</dbReference>
<dbReference type="Proteomes" id="UP001159427">
    <property type="component" value="Unassembled WGS sequence"/>
</dbReference>
<accession>A0ABN8LGE5</accession>
<feature type="transmembrane region" description="Helical" evidence="8">
    <location>
        <begin position="225"/>
        <end position="243"/>
    </location>
</feature>
<feature type="non-terminal residue" evidence="10">
    <location>
        <position position="1"/>
    </location>
</feature>
<evidence type="ECO:0000256" key="6">
    <source>
        <dbReference type="ARBA" id="ARBA00023170"/>
    </source>
</evidence>
<name>A0ABN8LGE5_9CNID</name>
<gene>
    <name evidence="10" type="ORF">PEVE_00033513</name>
</gene>
<evidence type="ECO:0000256" key="4">
    <source>
        <dbReference type="ARBA" id="ARBA00023040"/>
    </source>
</evidence>
<feature type="transmembrane region" description="Helical" evidence="8">
    <location>
        <begin position="129"/>
        <end position="150"/>
    </location>
</feature>
<feature type="domain" description="G-protein coupled receptors family 1 profile" evidence="9">
    <location>
        <begin position="29"/>
        <end position="279"/>
    </location>
</feature>